<feature type="region of interest" description="Disordered" evidence="1">
    <location>
        <begin position="115"/>
        <end position="150"/>
    </location>
</feature>
<feature type="compositionally biased region" description="Basic and acidic residues" evidence="1">
    <location>
        <begin position="127"/>
        <end position="150"/>
    </location>
</feature>
<organism evidence="2 3">
    <name type="scientific">Temnothorax longispinosus</name>
    <dbReference type="NCBI Taxonomy" id="300112"/>
    <lineage>
        <taxon>Eukaryota</taxon>
        <taxon>Metazoa</taxon>
        <taxon>Ecdysozoa</taxon>
        <taxon>Arthropoda</taxon>
        <taxon>Hexapoda</taxon>
        <taxon>Insecta</taxon>
        <taxon>Pterygota</taxon>
        <taxon>Neoptera</taxon>
        <taxon>Endopterygota</taxon>
        <taxon>Hymenoptera</taxon>
        <taxon>Apocrita</taxon>
        <taxon>Aculeata</taxon>
        <taxon>Formicoidea</taxon>
        <taxon>Formicidae</taxon>
        <taxon>Myrmicinae</taxon>
        <taxon>Temnothorax</taxon>
    </lineage>
</organism>
<reference evidence="2 3" key="1">
    <citation type="journal article" date="2019" name="Philos. Trans. R. Soc. Lond., B, Biol. Sci.">
        <title>Ant behaviour and brain gene expression of defending hosts depend on the ecological success of the intruding social parasite.</title>
        <authorList>
            <person name="Kaur R."/>
            <person name="Stoldt M."/>
            <person name="Jongepier E."/>
            <person name="Feldmeyer B."/>
            <person name="Menzel F."/>
            <person name="Bornberg-Bauer E."/>
            <person name="Foitzik S."/>
        </authorList>
    </citation>
    <scope>NUCLEOTIDE SEQUENCE [LARGE SCALE GENOMIC DNA]</scope>
    <source>
        <tissue evidence="2">Whole body</tissue>
    </source>
</reference>
<dbReference type="AlphaFoldDB" id="A0A4V3SA34"/>
<accession>A0A4V3SA34</accession>
<protein>
    <submittedName>
        <fullName evidence="2">Uncharacterized protein</fullName>
    </submittedName>
</protein>
<keyword evidence="3" id="KW-1185">Reference proteome</keyword>
<proteinExistence type="predicted"/>
<feature type="compositionally biased region" description="Basic and acidic residues" evidence="1">
    <location>
        <begin position="11"/>
        <end position="23"/>
    </location>
</feature>
<evidence type="ECO:0000313" key="2">
    <source>
        <dbReference type="EMBL" id="TGZ47554.1"/>
    </source>
</evidence>
<comment type="caution">
    <text evidence="2">The sequence shown here is derived from an EMBL/GenBank/DDBJ whole genome shotgun (WGS) entry which is preliminary data.</text>
</comment>
<dbReference type="Proteomes" id="UP000310200">
    <property type="component" value="Unassembled WGS sequence"/>
</dbReference>
<dbReference type="EMBL" id="QBLH01002732">
    <property type="protein sequence ID" value="TGZ47554.1"/>
    <property type="molecule type" value="Genomic_DNA"/>
</dbReference>
<name>A0A4V3SA34_9HYME</name>
<gene>
    <name evidence="2" type="ORF">DBV15_00015</name>
</gene>
<evidence type="ECO:0000313" key="3">
    <source>
        <dbReference type="Proteomes" id="UP000310200"/>
    </source>
</evidence>
<evidence type="ECO:0000256" key="1">
    <source>
        <dbReference type="SAM" id="MobiDB-lite"/>
    </source>
</evidence>
<feature type="region of interest" description="Disordered" evidence="1">
    <location>
        <begin position="1"/>
        <end position="23"/>
    </location>
</feature>
<sequence>MRRHPLTNPQEESRKEEERKISIRDANQPRVISIVLSYDRICNEHSKPPGVSSARSITDMNHDCTVSRNFHLNHKKVGNTDLVLFAFSRNADKRRPRWQRYKRKPACKTSRRCEVRTLRARSAPNDRQTERDGDGPCRGHDDGSNKRAFP</sequence>